<dbReference type="SUPFAM" id="SSF52540">
    <property type="entry name" value="P-loop containing nucleoside triphosphate hydrolases"/>
    <property type="match status" value="1"/>
</dbReference>
<comment type="caution">
    <text evidence="3">The sequence shown here is derived from an EMBL/GenBank/DDBJ whole genome shotgun (WGS) entry which is preliminary data.</text>
</comment>
<reference evidence="4" key="1">
    <citation type="journal article" date="2013" name="Genome">
        <title>Draft Genome Sequence of Geobacillus kaustophilus GBlys, a Lysogenic Strain with Bacteriophage phiOH2.</title>
        <authorList>
            <person name="Doi K."/>
            <person name="Mori K."/>
            <person name="Martono H."/>
            <person name="Nagayoshi Y."/>
            <person name="Fujino Y."/>
            <person name="Tashiro K."/>
            <person name="Kuhara S."/>
            <person name="Ohshima T."/>
        </authorList>
    </citation>
    <scope>NUCLEOTIDE SEQUENCE [LARGE SCALE GENOMIC DNA]</scope>
    <source>
        <strain evidence="4">GBlys</strain>
    </source>
</reference>
<evidence type="ECO:0000313" key="3">
    <source>
        <dbReference type="EMBL" id="GAD15307.1"/>
    </source>
</evidence>
<dbReference type="RefSeq" id="WP_020279815.1">
    <property type="nucleotide sequence ID" value="NZ_BASG01000067.1"/>
</dbReference>
<dbReference type="Gene3D" id="3.40.50.300">
    <property type="entry name" value="P-loop containing nucleotide triphosphate hydrolases"/>
    <property type="match status" value="1"/>
</dbReference>
<dbReference type="Proteomes" id="UP000016424">
    <property type="component" value="Unassembled WGS sequence"/>
</dbReference>
<feature type="domain" description="AAA" evidence="2">
    <location>
        <begin position="3"/>
        <end position="205"/>
    </location>
</feature>
<accession>U2X933</accession>
<dbReference type="InterPro" id="IPR027417">
    <property type="entry name" value="P-loop_NTPase"/>
</dbReference>
<dbReference type="EMBL" id="BASG01000067">
    <property type="protein sequence ID" value="GAD15307.1"/>
    <property type="molecule type" value="Genomic_DNA"/>
</dbReference>
<dbReference type="CDD" id="cd02042">
    <property type="entry name" value="ParAB_family"/>
    <property type="match status" value="1"/>
</dbReference>
<evidence type="ECO:0000256" key="1">
    <source>
        <dbReference type="SAM" id="Coils"/>
    </source>
</evidence>
<dbReference type="PANTHER" id="PTHR13696:SF99">
    <property type="entry name" value="COBYRINIC ACID AC-DIAMIDE SYNTHASE"/>
    <property type="match status" value="1"/>
</dbReference>
<dbReference type="InterPro" id="IPR025669">
    <property type="entry name" value="AAA_dom"/>
</dbReference>
<dbReference type="PANTHER" id="PTHR13696">
    <property type="entry name" value="P-LOOP CONTAINING NUCLEOSIDE TRIPHOSPHATE HYDROLASE"/>
    <property type="match status" value="1"/>
</dbReference>
<keyword evidence="1" id="KW-0175">Coiled coil</keyword>
<dbReference type="AlphaFoldDB" id="U2X933"/>
<evidence type="ECO:0000313" key="4">
    <source>
        <dbReference type="Proteomes" id="UP000016424"/>
    </source>
</evidence>
<proteinExistence type="predicted"/>
<gene>
    <name evidence="3" type="ORF">GBL_3524</name>
</gene>
<name>U2X933_GEOKU</name>
<evidence type="ECO:0000259" key="2">
    <source>
        <dbReference type="Pfam" id="PF13614"/>
    </source>
</evidence>
<protein>
    <submittedName>
        <fullName evidence="3">Cobyrinic acid ac-diamide synthase</fullName>
    </submittedName>
</protein>
<sequence length="365" mass="41199">MLICTLYNHKGGVSKTTSTFNLGYALAESGYRVLLIDADPQCNLTELFMGPLLKRLDNDNTEEMIDLPGTSILQALRPRIEGSRSNVDVDSIELIDSPFNENIMLLKGDVGLSTAEDDLSQAHTFRTSSQIHFKFLYVALHDMIKRLGKKIKADFVFIDVGPSAGSLTRTCFLACDAFFVPVSPDRFNVQAISSLSQIIKKWIQEHRLIIDDFKAIGLPISEGRPLFLGTIVQNYKTARGSKARTGFEMWMRRLPGRIEKELLPVLKQFGDSEINLLQICEEFGSTEAVKIPDFSSLVTLMQECSKPIFSLSKEDTALISSNGYPYAGALWQDTEKRMQEWRKLFAELEKRVIRAKEIIEEKEKV</sequence>
<dbReference type="InterPro" id="IPR050678">
    <property type="entry name" value="DNA_Partitioning_ATPase"/>
</dbReference>
<organism evidence="3 4">
    <name type="scientific">Geobacillus kaustophilus GBlys</name>
    <dbReference type="NCBI Taxonomy" id="1337888"/>
    <lineage>
        <taxon>Bacteria</taxon>
        <taxon>Bacillati</taxon>
        <taxon>Bacillota</taxon>
        <taxon>Bacilli</taxon>
        <taxon>Bacillales</taxon>
        <taxon>Anoxybacillaceae</taxon>
        <taxon>Geobacillus</taxon>
        <taxon>Geobacillus thermoleovorans group</taxon>
    </lineage>
</organism>
<dbReference type="Pfam" id="PF13614">
    <property type="entry name" value="AAA_31"/>
    <property type="match status" value="1"/>
</dbReference>
<feature type="coiled-coil region" evidence="1">
    <location>
        <begin position="331"/>
        <end position="365"/>
    </location>
</feature>